<evidence type="ECO:0000259" key="9">
    <source>
        <dbReference type="Pfam" id="PF16312"/>
    </source>
</evidence>
<dbReference type="PANTHER" id="PTHR21736:SF20">
    <property type="entry name" value="PROTEIN OBERON 4"/>
    <property type="match status" value="1"/>
</dbReference>
<evidence type="ECO:0000256" key="3">
    <source>
        <dbReference type="ARBA" id="ARBA00022771"/>
    </source>
</evidence>
<dbReference type="GO" id="GO:0010071">
    <property type="term" value="P:root meristem specification"/>
    <property type="evidence" value="ECO:0007669"/>
    <property type="project" value="TreeGrafter"/>
</dbReference>
<evidence type="ECO:0000259" key="8">
    <source>
        <dbReference type="Pfam" id="PF07227"/>
    </source>
</evidence>
<comment type="subcellular location">
    <subcellularLocation>
        <location evidence="1">Nucleus</location>
    </subcellularLocation>
</comment>
<dbReference type="GO" id="GO:0005634">
    <property type="term" value="C:nucleus"/>
    <property type="evidence" value="ECO:0007669"/>
    <property type="project" value="UniProtKB-SubCell"/>
</dbReference>
<dbReference type="InterPro" id="IPR032535">
    <property type="entry name" value="Oberon_CC"/>
</dbReference>
<dbReference type="OrthoDB" id="784473at2759"/>
<dbReference type="Proteomes" id="UP000554482">
    <property type="component" value="Unassembled WGS sequence"/>
</dbReference>
<feature type="region of interest" description="Disordered" evidence="7">
    <location>
        <begin position="1048"/>
        <end position="1070"/>
    </location>
</feature>
<feature type="compositionally biased region" description="Polar residues" evidence="7">
    <location>
        <begin position="719"/>
        <end position="728"/>
    </location>
</feature>
<dbReference type="CDD" id="cd15612">
    <property type="entry name" value="PHD_OBE1_like"/>
    <property type="match status" value="1"/>
</dbReference>
<feature type="region of interest" description="Disordered" evidence="7">
    <location>
        <begin position="710"/>
        <end position="751"/>
    </location>
</feature>
<dbReference type="Pfam" id="PF07227">
    <property type="entry name" value="PHD_Oberon"/>
    <property type="match status" value="1"/>
</dbReference>
<evidence type="ECO:0000313" key="10">
    <source>
        <dbReference type="EMBL" id="KAF5192923.1"/>
    </source>
</evidence>
<accession>A0A7J6W7D7</accession>
<evidence type="ECO:0000256" key="1">
    <source>
        <dbReference type="ARBA" id="ARBA00004123"/>
    </source>
</evidence>
<evidence type="ECO:0000256" key="4">
    <source>
        <dbReference type="ARBA" id="ARBA00022833"/>
    </source>
</evidence>
<evidence type="ECO:0000256" key="6">
    <source>
        <dbReference type="ARBA" id="ARBA00023242"/>
    </source>
</evidence>
<keyword evidence="5" id="KW-0175">Coiled coil</keyword>
<dbReference type="EMBL" id="JABWDY010020743">
    <property type="protein sequence ID" value="KAF5192923.1"/>
    <property type="molecule type" value="Genomic_DNA"/>
</dbReference>
<dbReference type="GO" id="GO:0010492">
    <property type="term" value="P:maintenance of shoot apical meristem identity"/>
    <property type="evidence" value="ECO:0007669"/>
    <property type="project" value="TreeGrafter"/>
</dbReference>
<feature type="compositionally biased region" description="Basic and acidic residues" evidence="7">
    <location>
        <begin position="1055"/>
        <end position="1068"/>
    </location>
</feature>
<feature type="compositionally biased region" description="Polar residues" evidence="7">
    <location>
        <begin position="1084"/>
        <end position="1098"/>
    </location>
</feature>
<keyword evidence="6" id="KW-0539">Nucleus</keyword>
<feature type="compositionally biased region" description="Basic and acidic residues" evidence="7">
    <location>
        <begin position="65"/>
        <end position="80"/>
    </location>
</feature>
<feature type="compositionally biased region" description="Polar residues" evidence="7">
    <location>
        <begin position="366"/>
        <end position="375"/>
    </location>
</feature>
<feature type="domain" description="Oberon coiled-coil region" evidence="9">
    <location>
        <begin position="1114"/>
        <end position="1219"/>
    </location>
</feature>
<feature type="compositionally biased region" description="Basic and acidic residues" evidence="7">
    <location>
        <begin position="260"/>
        <end position="271"/>
    </location>
</feature>
<feature type="compositionally biased region" description="Basic and acidic residues" evidence="7">
    <location>
        <begin position="19"/>
        <end position="48"/>
    </location>
</feature>
<keyword evidence="3" id="KW-0863">Zinc-finger</keyword>
<keyword evidence="11" id="KW-1185">Reference proteome</keyword>
<name>A0A7J6W7D7_THATH</name>
<dbReference type="InterPro" id="IPR004082">
    <property type="entry name" value="OBERON"/>
</dbReference>
<dbReference type="AlphaFoldDB" id="A0A7J6W7D7"/>
<evidence type="ECO:0000313" key="11">
    <source>
        <dbReference type="Proteomes" id="UP000554482"/>
    </source>
</evidence>
<feature type="compositionally biased region" description="Low complexity" evidence="7">
    <location>
        <begin position="49"/>
        <end position="62"/>
    </location>
</feature>
<feature type="compositionally biased region" description="Basic and acidic residues" evidence="7">
    <location>
        <begin position="316"/>
        <end position="350"/>
    </location>
</feature>
<dbReference type="Pfam" id="PF16312">
    <property type="entry name" value="Oberon_cc"/>
    <property type="match status" value="1"/>
</dbReference>
<dbReference type="PANTHER" id="PTHR21736">
    <property type="entry name" value="VERNALIZATION-INSENSITIVE PROTEIN 3"/>
    <property type="match status" value="1"/>
</dbReference>
<comment type="caution">
    <text evidence="10">The sequence shown here is derived from an EMBL/GenBank/DDBJ whole genome shotgun (WGS) entry which is preliminary data.</text>
</comment>
<keyword evidence="2" id="KW-0479">Metal-binding</keyword>
<feature type="compositionally biased region" description="Polar residues" evidence="7">
    <location>
        <begin position="112"/>
        <end position="121"/>
    </location>
</feature>
<feature type="compositionally biased region" description="Basic and acidic residues" evidence="7">
    <location>
        <begin position="729"/>
        <end position="738"/>
    </location>
</feature>
<dbReference type="GO" id="GO:0010468">
    <property type="term" value="P:regulation of gene expression"/>
    <property type="evidence" value="ECO:0007669"/>
    <property type="project" value="TreeGrafter"/>
</dbReference>
<feature type="region of interest" description="Disordered" evidence="7">
    <location>
        <begin position="557"/>
        <end position="576"/>
    </location>
</feature>
<protein>
    <submittedName>
        <fullName evidence="10">Oberon-like protein</fullName>
    </submittedName>
</protein>
<feature type="region of interest" description="Disordered" evidence="7">
    <location>
        <begin position="1"/>
        <end position="159"/>
    </location>
</feature>
<organism evidence="10 11">
    <name type="scientific">Thalictrum thalictroides</name>
    <name type="common">Rue-anemone</name>
    <name type="synonym">Anemone thalictroides</name>
    <dbReference type="NCBI Taxonomy" id="46969"/>
    <lineage>
        <taxon>Eukaryota</taxon>
        <taxon>Viridiplantae</taxon>
        <taxon>Streptophyta</taxon>
        <taxon>Embryophyta</taxon>
        <taxon>Tracheophyta</taxon>
        <taxon>Spermatophyta</taxon>
        <taxon>Magnoliopsida</taxon>
        <taxon>Ranunculales</taxon>
        <taxon>Ranunculaceae</taxon>
        <taxon>Thalictroideae</taxon>
        <taxon>Thalictrum</taxon>
    </lineage>
</organism>
<dbReference type="GO" id="GO:0008270">
    <property type="term" value="F:zinc ion binding"/>
    <property type="evidence" value="ECO:0007669"/>
    <property type="project" value="UniProtKB-KW"/>
</dbReference>
<proteinExistence type="predicted"/>
<feature type="region of interest" description="Disordered" evidence="7">
    <location>
        <begin position="182"/>
        <end position="430"/>
    </location>
</feature>
<feature type="compositionally biased region" description="Basic and acidic residues" evidence="7">
    <location>
        <begin position="87"/>
        <end position="108"/>
    </location>
</feature>
<feature type="compositionally biased region" description="Basic and acidic residues" evidence="7">
    <location>
        <begin position="382"/>
        <end position="409"/>
    </location>
</feature>
<sequence>MKRLRSFDDDLDVVGGEKGSCKDWERRDRDRDRDRERSRDRDRDRSLERSSSSHRSSRYYSSKAENGRNRTIDDDRESSRLSRKRLDHHEYDGYDRRRTSPRYRDSIDRGVSISSPRNVYGSSDRIHRSESFSGFRRDFPKGYISERERERSSREESVSSWRRLSGCKDIVEEDYKLGAELGRGSRLLLEDRGNVKSPQGSREVVRSPQGSREVLKSPQGSREVIKSPQSSREVIKSSQSPRDVVKSPPGSKDSWGEQSKSVDGKRSDEVHGVSSSSSSEMEEGELEPETEPELESIPEPLVQTNIEAEISLRGNSESKDFVPEEKLKMEKTLIDDSEPLSEKKLEHDIEGVCDENEEGRMLDTMTAVSKGSNGLQECGSASEEKEGNIREDNDFLHSSDHVTAEKDGNEEVNNANSDKSSCPYEEPKEKDGLYLELQVEEIDSKELSLEENRNTDKTLALMTDTLIGKDKGKRVAIYPSSEVNSRGNSQWFERDLLGCRDDALEGPSCRGFELFSSSVVPRPEKTNHSVVSNDGKLKDEPLELSLGLPNVLLPLPSHDSKAAPSSPSRARSVQSLPNTFRTSSEGFSGSMSFSGSQTFVHNPSCSLTQNSYENYEQSVGSHPIFQGIDQQASQVTWPGQFPNDPKHVESPIYQRLLYGNGSLGSHTPQGIMYSQAMQGQHKFQLTEGNTGIPVGLDRQSNLHRQLSGLQSKKNIEVRSPTNSVGSRGTRSEFSNDKKHIMKGRNGSLYRSSSQKTMDQIVVGGIGFVERIITMIISEPVQVMARRIQEMEEQSIIFLKESACEIMVNKDKHGQLVMFQEALKKRSDLTVEILLKCHRVQLEILVAFKTGLQDFFQRVGSIASSDLAEIYLNLRCKNLACLSLLPVDDCDCKVCVQKNGFCSACMCLICSKFDMALNTCSWVGCDVCLHWCHTDCGLQKSYVRNGRISGEAQDTTEMQFHCVACNHPSEMFGFVKEVFKTCAKEWSVETLTKELEYVKRIFSASNDRRGKQLYIIADKMIARLEIKSNLTEVYNQIMQFLAESDTDFGNTPSVSLKERPHKNSAEDSNRVAGPSQVAMMLASASNENIPQRESTNTAPSRLDWDQMGGRSGNLELQVSVGKMPVVDELESIIRIKLAEAKMFQSRADDARKEAEGLKCIAVAKNDKIDEEYSSRITKLRLAEAEERHKQKLEELNIMEKEHREYFNMKMRMESDIRVLLLKMEATKQNYST</sequence>
<evidence type="ECO:0000256" key="5">
    <source>
        <dbReference type="ARBA" id="ARBA00023054"/>
    </source>
</evidence>
<feature type="domain" description="Oberon-like PHD finger" evidence="8">
    <location>
        <begin position="875"/>
        <end position="998"/>
    </location>
</feature>
<feature type="compositionally biased region" description="Low complexity" evidence="7">
    <location>
        <begin position="557"/>
        <end position="572"/>
    </location>
</feature>
<feature type="compositionally biased region" description="Polar residues" evidence="7">
    <location>
        <begin position="411"/>
        <end position="420"/>
    </location>
</feature>
<feature type="compositionally biased region" description="Acidic residues" evidence="7">
    <location>
        <begin position="280"/>
        <end position="296"/>
    </location>
</feature>
<feature type="region of interest" description="Disordered" evidence="7">
    <location>
        <begin position="1084"/>
        <end position="1105"/>
    </location>
</feature>
<evidence type="ECO:0000256" key="2">
    <source>
        <dbReference type="ARBA" id="ARBA00022723"/>
    </source>
</evidence>
<reference evidence="10 11" key="1">
    <citation type="submission" date="2020-06" db="EMBL/GenBank/DDBJ databases">
        <title>Transcriptomic and genomic resources for Thalictrum thalictroides and T. hernandezii: Facilitating candidate gene discovery in an emerging model plant lineage.</title>
        <authorList>
            <person name="Arias T."/>
            <person name="Riano-Pachon D.M."/>
            <person name="Di Stilio V.S."/>
        </authorList>
    </citation>
    <scope>NUCLEOTIDE SEQUENCE [LARGE SCALE GENOMIC DNA]</scope>
    <source>
        <strain evidence="11">cv. WT478/WT964</strain>
        <tissue evidence="10">Leaves</tissue>
    </source>
</reference>
<dbReference type="PRINTS" id="PR01544">
    <property type="entry name" value="ARATH130DUF"/>
</dbReference>
<gene>
    <name evidence="10" type="ORF">FRX31_017491</name>
</gene>
<keyword evidence="4" id="KW-0862">Zinc</keyword>
<evidence type="ECO:0000256" key="7">
    <source>
        <dbReference type="SAM" id="MobiDB-lite"/>
    </source>
</evidence>
<dbReference type="InterPro" id="IPR032881">
    <property type="entry name" value="Oberon-like_PHD"/>
</dbReference>
<feature type="compositionally biased region" description="Polar residues" evidence="7">
    <location>
        <begin position="227"/>
        <end position="241"/>
    </location>
</feature>
<feature type="compositionally biased region" description="Basic and acidic residues" evidence="7">
    <location>
        <begin position="124"/>
        <end position="157"/>
    </location>
</feature>
<dbReference type="GO" id="GO:0010078">
    <property type="term" value="P:maintenance of root meristem identity"/>
    <property type="evidence" value="ECO:0007669"/>
    <property type="project" value="TreeGrafter"/>
</dbReference>
<dbReference type="InterPro" id="IPR047578">
    <property type="entry name" value="OBE1-like_PHD"/>
</dbReference>